<dbReference type="PANTHER" id="PTHR15160">
    <property type="entry name" value="VON HIPPEL-LINDAU PROTEIN"/>
    <property type="match status" value="1"/>
</dbReference>
<dbReference type="Gene3D" id="3.10.690.10">
    <property type="entry name" value="Bifunctional nuclease domain"/>
    <property type="match status" value="1"/>
</dbReference>
<evidence type="ECO:0000259" key="3">
    <source>
        <dbReference type="PROSITE" id="PS51658"/>
    </source>
</evidence>
<keyword evidence="5" id="KW-1185">Reference proteome</keyword>
<dbReference type="OrthoDB" id="9788698at2"/>
<dbReference type="GO" id="GO:0004518">
    <property type="term" value="F:nuclease activity"/>
    <property type="evidence" value="ECO:0007669"/>
    <property type="project" value="InterPro"/>
</dbReference>
<gene>
    <name evidence="4" type="ORF">C7377_0480</name>
</gene>
<dbReference type="Pfam" id="PF02577">
    <property type="entry name" value="BFN_dom"/>
    <property type="match status" value="1"/>
</dbReference>
<comment type="caution">
    <text evidence="4">The sequence shown here is derived from an EMBL/GenBank/DDBJ whole genome shotgun (WGS) entry which is preliminary data.</text>
</comment>
<feature type="domain" description="BFN" evidence="3">
    <location>
        <begin position="3"/>
        <end position="135"/>
    </location>
</feature>
<evidence type="ECO:0000313" key="4">
    <source>
        <dbReference type="EMBL" id="PVX52177.1"/>
    </source>
</evidence>
<dbReference type="AlphaFoldDB" id="A0A7L4USH3"/>
<dbReference type="Proteomes" id="UP000251835">
    <property type="component" value="Unassembled WGS sequence"/>
</dbReference>
<proteinExistence type="predicted"/>
<evidence type="ECO:0000256" key="1">
    <source>
        <dbReference type="SAM" id="MobiDB-lite"/>
    </source>
</evidence>
<dbReference type="SUPFAM" id="SSF103256">
    <property type="entry name" value="Hypothetical protein TM0160"/>
    <property type="match status" value="1"/>
</dbReference>
<evidence type="ECO:0000259" key="2">
    <source>
        <dbReference type="PROSITE" id="PS50151"/>
    </source>
</evidence>
<dbReference type="PROSITE" id="PS51658">
    <property type="entry name" value="BFN"/>
    <property type="match status" value="1"/>
</dbReference>
<dbReference type="InterPro" id="IPR001943">
    <property type="entry name" value="UVR_dom"/>
</dbReference>
<accession>A0A7L4USH3</accession>
<dbReference type="Pfam" id="PF02151">
    <property type="entry name" value="UVR"/>
    <property type="match status" value="1"/>
</dbReference>
<dbReference type="EMBL" id="QENZ01000003">
    <property type="protein sequence ID" value="PVX52177.1"/>
    <property type="molecule type" value="Genomic_DNA"/>
</dbReference>
<dbReference type="InterPro" id="IPR003729">
    <property type="entry name" value="Bi_nuclease_dom"/>
</dbReference>
<feature type="domain" description="UVR" evidence="2">
    <location>
        <begin position="160"/>
        <end position="195"/>
    </location>
</feature>
<evidence type="ECO:0000313" key="5">
    <source>
        <dbReference type="Proteomes" id="UP000251835"/>
    </source>
</evidence>
<evidence type="ECO:0008006" key="6">
    <source>
        <dbReference type="Google" id="ProtNLM"/>
    </source>
</evidence>
<dbReference type="PANTHER" id="PTHR15160:SF1">
    <property type="entry name" value="VON HIPPEL-LINDAU DISEASE TUMOR SUPPRESSOR"/>
    <property type="match status" value="1"/>
</dbReference>
<organism evidence="4 5">
    <name type="scientific">Balneicella halophila</name>
    <dbReference type="NCBI Taxonomy" id="1537566"/>
    <lineage>
        <taxon>Bacteria</taxon>
        <taxon>Pseudomonadati</taxon>
        <taxon>Bacteroidota</taxon>
        <taxon>Bacteroidia</taxon>
        <taxon>Bacteroidales</taxon>
        <taxon>Balneicellaceae</taxon>
        <taxon>Balneicella</taxon>
    </lineage>
</organism>
<feature type="region of interest" description="Disordered" evidence="1">
    <location>
        <begin position="140"/>
        <end position="161"/>
    </location>
</feature>
<name>A0A7L4USH3_BALHA</name>
<dbReference type="PROSITE" id="PS50151">
    <property type="entry name" value="UVR"/>
    <property type="match status" value="1"/>
</dbReference>
<reference evidence="4 5" key="1">
    <citation type="submission" date="2018-05" db="EMBL/GenBank/DDBJ databases">
        <title>Genomic Encyclopedia of Type Strains, Phase IV (KMG-IV): sequencing the most valuable type-strain genomes for metagenomic binning, comparative biology and taxonomic classification.</title>
        <authorList>
            <person name="Goeker M."/>
        </authorList>
    </citation>
    <scope>NUCLEOTIDE SEQUENCE [LARGE SCALE GENOMIC DNA]</scope>
    <source>
        <strain evidence="4 5">DSM 28579</strain>
    </source>
</reference>
<protein>
    <recommendedName>
        <fullName evidence="6">BFN domain-containing protein</fullName>
    </recommendedName>
</protein>
<dbReference type="RefSeq" id="WP_116496207.1">
    <property type="nucleotide sequence ID" value="NZ_QENZ01000003.1"/>
</dbReference>
<sequence>MGRVKLNITGLTYSHSQTEAYALILAEEDSDRRLPIIIGKSEAQAIAIYLEHLESPRPLTHDLIKVITETLQGEVIEVDITKLVAGVFYAEICLVKDTHVFKIDARVSDAVAVALRFDAPIYCAEEVMQMASFIMEEHAQEMQDGENDEPTSSDTKSFSDYTQKQLEMMMNEAVKEENYERAARLKKEIEKRQESND</sequence>
<feature type="compositionally biased region" description="Polar residues" evidence="1">
    <location>
        <begin position="152"/>
        <end position="161"/>
    </location>
</feature>
<dbReference type="InterPro" id="IPR036104">
    <property type="entry name" value="BFN_sf"/>
</dbReference>